<feature type="compositionally biased region" description="Low complexity" evidence="1">
    <location>
        <begin position="95"/>
        <end position="113"/>
    </location>
</feature>
<sequence>MGRAHRAGRRRPAGGAGGAAPCPERCAVRRGAHGRADAGDERPRGHARVAPRLQRRAAADHCPDRGCAGQRARPGTGRRHERLPDQAHRCPAPAPGAAALGGFAARQPAASAS</sequence>
<feature type="compositionally biased region" description="Basic residues" evidence="1">
    <location>
        <begin position="45"/>
        <end position="55"/>
    </location>
</feature>
<dbReference type="AlphaFoldDB" id="D9PF19"/>
<reference evidence="2" key="1">
    <citation type="submission" date="2010-07" db="EMBL/GenBank/DDBJ databases">
        <authorList>
            <consortium name="CONSOLIDER consortium CSD2007-00005"/>
            <person name="Guazzaroni M.-E."/>
            <person name="Richter M."/>
            <person name="Garcia-Salamanca A."/>
            <person name="Yarza P."/>
            <person name="Ferrer M."/>
        </authorList>
    </citation>
    <scope>NUCLEOTIDE SEQUENCE</scope>
</reference>
<feature type="compositionally biased region" description="Basic residues" evidence="1">
    <location>
        <begin position="1"/>
        <end position="12"/>
    </location>
</feature>
<proteinExistence type="predicted"/>
<gene>
    <name evidence="2" type="ORF">LDC_0097</name>
</gene>
<feature type="compositionally biased region" description="Basic and acidic residues" evidence="1">
    <location>
        <begin position="34"/>
        <end position="44"/>
    </location>
</feature>
<accession>D9PF19</accession>
<organism evidence="2">
    <name type="scientific">sediment metagenome</name>
    <dbReference type="NCBI Taxonomy" id="749907"/>
    <lineage>
        <taxon>unclassified sequences</taxon>
        <taxon>metagenomes</taxon>
        <taxon>ecological metagenomes</taxon>
    </lineage>
</organism>
<reference evidence="2" key="2">
    <citation type="journal article" date="2011" name="Microb. Ecol.">
        <title>Taxonomic and Functional Metagenomic Profiling of the Microbial Community in the Anoxic Sediment of a Sub-saline Shallow Lake (Laguna de Carrizo, Central Spain).</title>
        <authorList>
            <person name="Ferrer M."/>
            <person name="Guazzaroni M.E."/>
            <person name="Richter M."/>
            <person name="Garcia-Salamanca A."/>
            <person name="Yarza P."/>
            <person name="Suarez-Suarez A."/>
            <person name="Solano J."/>
            <person name="Alcaide M."/>
            <person name="van Dillewijn P."/>
            <person name="Molina-Henares M.A."/>
            <person name="Lopez-Cortes N."/>
            <person name="Al-Ramahi Y."/>
            <person name="Guerrero C."/>
            <person name="Acosta A."/>
            <person name="de Eugenio L.I."/>
            <person name="Martinez V."/>
            <person name="Marques S."/>
            <person name="Rojo F."/>
            <person name="Santero E."/>
            <person name="Genilloud O."/>
            <person name="Perez-Perez J."/>
            <person name="Rossello-Mora R."/>
            <person name="Ramos J.L."/>
        </authorList>
    </citation>
    <scope>NUCLEOTIDE SEQUENCE</scope>
</reference>
<evidence type="ECO:0000256" key="1">
    <source>
        <dbReference type="SAM" id="MobiDB-lite"/>
    </source>
</evidence>
<name>D9PF19_9ZZZZ</name>
<evidence type="ECO:0000313" key="2">
    <source>
        <dbReference type="EMBL" id="EFK97856.1"/>
    </source>
</evidence>
<comment type="caution">
    <text evidence="2">The sequence shown here is derived from an EMBL/GenBank/DDBJ whole genome shotgun (WGS) entry which is preliminary data.</text>
</comment>
<dbReference type="EMBL" id="ADZX01000007">
    <property type="protein sequence ID" value="EFK97856.1"/>
    <property type="molecule type" value="Genomic_DNA"/>
</dbReference>
<protein>
    <submittedName>
        <fullName evidence="2">Uncharacterized protein</fullName>
    </submittedName>
</protein>
<feature type="region of interest" description="Disordered" evidence="1">
    <location>
        <begin position="1"/>
        <end position="113"/>
    </location>
</feature>